<dbReference type="GO" id="GO:0061631">
    <property type="term" value="F:ubiquitin conjugating enzyme activity"/>
    <property type="evidence" value="ECO:0007669"/>
    <property type="project" value="TreeGrafter"/>
</dbReference>
<keyword evidence="2" id="KW-0833">Ubl conjugation pathway</keyword>
<dbReference type="InterPro" id="IPR016135">
    <property type="entry name" value="UBQ-conjugating_enzyme/RWD"/>
</dbReference>
<dbReference type="PROSITE" id="PS50127">
    <property type="entry name" value="UBC_2"/>
    <property type="match status" value="1"/>
</dbReference>
<protein>
    <recommendedName>
        <fullName evidence="3">UBC core domain-containing protein</fullName>
    </recommendedName>
</protein>
<dbReference type="PANTHER" id="PTHR46116">
    <property type="entry name" value="(E3-INDEPENDENT) E2 UBIQUITIN-CONJUGATING ENZYME"/>
    <property type="match status" value="1"/>
</dbReference>
<dbReference type="SUPFAM" id="SSF54495">
    <property type="entry name" value="UBC-like"/>
    <property type="match status" value="1"/>
</dbReference>
<dbReference type="Proteomes" id="UP000270094">
    <property type="component" value="Unassembled WGS sequence"/>
</dbReference>
<name>A0A3P7IAW9_STRVU</name>
<dbReference type="PANTHER" id="PTHR46116:SF15">
    <property type="entry name" value="(E3-INDEPENDENT) E2 UBIQUITIN-CONJUGATING ENZYME"/>
    <property type="match status" value="1"/>
</dbReference>
<feature type="non-terminal residue" evidence="4">
    <location>
        <position position="178"/>
    </location>
</feature>
<dbReference type="Gene3D" id="3.10.110.10">
    <property type="entry name" value="Ubiquitin Conjugating Enzyme"/>
    <property type="match status" value="1"/>
</dbReference>
<evidence type="ECO:0000259" key="3">
    <source>
        <dbReference type="PROSITE" id="PS50127"/>
    </source>
</evidence>
<evidence type="ECO:0000256" key="2">
    <source>
        <dbReference type="ARBA" id="ARBA00022786"/>
    </source>
</evidence>
<dbReference type="AlphaFoldDB" id="A0A3P7IAW9"/>
<dbReference type="InterPro" id="IPR000608">
    <property type="entry name" value="UBC"/>
</dbReference>
<dbReference type="OrthoDB" id="47801at2759"/>
<evidence type="ECO:0000313" key="4">
    <source>
        <dbReference type="EMBL" id="VDM70411.1"/>
    </source>
</evidence>
<feature type="domain" description="UBC core" evidence="3">
    <location>
        <begin position="19"/>
        <end position="178"/>
    </location>
</feature>
<keyword evidence="5" id="KW-1185">Reference proteome</keyword>
<dbReference type="Pfam" id="PF00179">
    <property type="entry name" value="UQ_con"/>
    <property type="match status" value="1"/>
</dbReference>
<evidence type="ECO:0000313" key="5">
    <source>
        <dbReference type="Proteomes" id="UP000270094"/>
    </source>
</evidence>
<gene>
    <name evidence="4" type="ORF">SVUK_LOCUS5409</name>
</gene>
<dbReference type="SMART" id="SM00212">
    <property type="entry name" value="UBCc"/>
    <property type="match status" value="1"/>
</dbReference>
<evidence type="ECO:0000256" key="1">
    <source>
        <dbReference type="ARBA" id="ARBA00022679"/>
    </source>
</evidence>
<sequence length="178" mass="20470">MLDECPDSHDHSDFAANRKFYSTVFKEHKMLAEHVPDSIHVHAFSDRLNVLHVLIMGPSGTPFDSTPFYFTFVLGSDYPEKPPEARYICGLFTRATQSQSLSKWKSLHKFARHVGVETWNPAKSNILQVLLSIQALILVPEPYYNEAGYESRKQQTEMVDRSKRYNETATINSLEYLL</sequence>
<accession>A0A3P7IAW9</accession>
<dbReference type="EMBL" id="UYYB01015962">
    <property type="protein sequence ID" value="VDM70411.1"/>
    <property type="molecule type" value="Genomic_DNA"/>
</dbReference>
<organism evidence="4 5">
    <name type="scientific">Strongylus vulgaris</name>
    <name type="common">Blood worm</name>
    <dbReference type="NCBI Taxonomy" id="40348"/>
    <lineage>
        <taxon>Eukaryota</taxon>
        <taxon>Metazoa</taxon>
        <taxon>Ecdysozoa</taxon>
        <taxon>Nematoda</taxon>
        <taxon>Chromadorea</taxon>
        <taxon>Rhabditida</taxon>
        <taxon>Rhabditina</taxon>
        <taxon>Rhabditomorpha</taxon>
        <taxon>Strongyloidea</taxon>
        <taxon>Strongylidae</taxon>
        <taxon>Strongylus</taxon>
    </lineage>
</organism>
<proteinExistence type="predicted"/>
<reference evidence="4 5" key="1">
    <citation type="submission" date="2018-11" db="EMBL/GenBank/DDBJ databases">
        <authorList>
            <consortium name="Pathogen Informatics"/>
        </authorList>
    </citation>
    <scope>NUCLEOTIDE SEQUENCE [LARGE SCALE GENOMIC DNA]</scope>
</reference>
<keyword evidence="1" id="KW-0808">Transferase</keyword>